<keyword evidence="2" id="KW-1185">Reference proteome</keyword>
<evidence type="ECO:0000313" key="2">
    <source>
        <dbReference type="Proteomes" id="UP001054945"/>
    </source>
</evidence>
<evidence type="ECO:0008006" key="3">
    <source>
        <dbReference type="Google" id="ProtNLM"/>
    </source>
</evidence>
<sequence>MSAIISFWLRIAGLTTFSGLYYSKKELYVASYHLRISPFFVDANLHCRFVLGASRSYETLSGLYYSKMSYGLSPITFRVNYWLSPYPYILSPP</sequence>
<accession>A0AAV4PJE9</accession>
<gene>
    <name evidence="1" type="ORF">CEXT_5161</name>
</gene>
<organism evidence="1 2">
    <name type="scientific">Caerostris extrusa</name>
    <name type="common">Bark spider</name>
    <name type="synonym">Caerostris bankana</name>
    <dbReference type="NCBI Taxonomy" id="172846"/>
    <lineage>
        <taxon>Eukaryota</taxon>
        <taxon>Metazoa</taxon>
        <taxon>Ecdysozoa</taxon>
        <taxon>Arthropoda</taxon>
        <taxon>Chelicerata</taxon>
        <taxon>Arachnida</taxon>
        <taxon>Araneae</taxon>
        <taxon>Araneomorphae</taxon>
        <taxon>Entelegynae</taxon>
        <taxon>Araneoidea</taxon>
        <taxon>Araneidae</taxon>
        <taxon>Caerostris</taxon>
    </lineage>
</organism>
<dbReference type="AlphaFoldDB" id="A0AAV4PJE9"/>
<proteinExistence type="predicted"/>
<evidence type="ECO:0000313" key="1">
    <source>
        <dbReference type="EMBL" id="GIX96784.1"/>
    </source>
</evidence>
<reference evidence="1 2" key="1">
    <citation type="submission" date="2021-06" db="EMBL/GenBank/DDBJ databases">
        <title>Caerostris extrusa draft genome.</title>
        <authorList>
            <person name="Kono N."/>
            <person name="Arakawa K."/>
        </authorList>
    </citation>
    <scope>NUCLEOTIDE SEQUENCE [LARGE SCALE GENOMIC DNA]</scope>
</reference>
<comment type="caution">
    <text evidence="1">The sequence shown here is derived from an EMBL/GenBank/DDBJ whole genome shotgun (WGS) entry which is preliminary data.</text>
</comment>
<protein>
    <recommendedName>
        <fullName evidence="3">Secreted protein</fullName>
    </recommendedName>
</protein>
<dbReference type="Proteomes" id="UP001054945">
    <property type="component" value="Unassembled WGS sequence"/>
</dbReference>
<name>A0AAV4PJE9_CAEEX</name>
<dbReference type="EMBL" id="BPLR01004695">
    <property type="protein sequence ID" value="GIX96784.1"/>
    <property type="molecule type" value="Genomic_DNA"/>
</dbReference>